<dbReference type="EMBL" id="BJZO01000042">
    <property type="protein sequence ID" value="GEO81632.1"/>
    <property type="molecule type" value="Genomic_DNA"/>
</dbReference>
<accession>A0A512H869</accession>
<organism evidence="2 3">
    <name type="scientific">Pararhodospirillum oryzae</name>
    <dbReference type="NCBI Taxonomy" id="478448"/>
    <lineage>
        <taxon>Bacteria</taxon>
        <taxon>Pseudomonadati</taxon>
        <taxon>Pseudomonadota</taxon>
        <taxon>Alphaproteobacteria</taxon>
        <taxon>Rhodospirillales</taxon>
        <taxon>Rhodospirillaceae</taxon>
        <taxon>Pararhodospirillum</taxon>
    </lineage>
</organism>
<gene>
    <name evidence="2" type="ORF">ROR02_17630</name>
</gene>
<reference evidence="2 3" key="1">
    <citation type="submission" date="2019-07" db="EMBL/GenBank/DDBJ databases">
        <title>Whole genome shotgun sequence of Rhodospirillum oryzae NBRC 107573.</title>
        <authorList>
            <person name="Hosoyama A."/>
            <person name="Uohara A."/>
            <person name="Ohji S."/>
            <person name="Ichikawa N."/>
        </authorList>
    </citation>
    <scope>NUCLEOTIDE SEQUENCE [LARGE SCALE GENOMIC DNA]</scope>
    <source>
        <strain evidence="2 3">NBRC 107573</strain>
    </source>
</reference>
<sequence length="172" mass="17967">MFPFFPLPGTERDQASLTDSFNQMMEAFLAPWTLAASFNPWLAFLRPPEAAEAQAPATGMASAFGTMTPASLTPFLGPLWGPVWDQAIRSADEASRLVTEALDSAGGQPVTVAFKDTSGPFAVFVGIKVAPHGAIGTGQDPWAAPEGLTVDWTPPPSPAPEDADAQPASDPA</sequence>
<dbReference type="Proteomes" id="UP000321567">
    <property type="component" value="Unassembled WGS sequence"/>
</dbReference>
<dbReference type="RefSeq" id="WP_147163665.1">
    <property type="nucleotide sequence ID" value="NZ_BJZO01000042.1"/>
</dbReference>
<dbReference type="OrthoDB" id="9863694at2"/>
<proteinExistence type="predicted"/>
<evidence type="ECO:0000313" key="3">
    <source>
        <dbReference type="Proteomes" id="UP000321567"/>
    </source>
</evidence>
<dbReference type="AlphaFoldDB" id="A0A512H869"/>
<protein>
    <submittedName>
        <fullName evidence="2">Uncharacterized protein</fullName>
    </submittedName>
</protein>
<name>A0A512H869_9PROT</name>
<comment type="caution">
    <text evidence="2">The sequence shown here is derived from an EMBL/GenBank/DDBJ whole genome shotgun (WGS) entry which is preliminary data.</text>
</comment>
<evidence type="ECO:0000313" key="2">
    <source>
        <dbReference type="EMBL" id="GEO81632.1"/>
    </source>
</evidence>
<evidence type="ECO:0000256" key="1">
    <source>
        <dbReference type="SAM" id="MobiDB-lite"/>
    </source>
</evidence>
<keyword evidence="3" id="KW-1185">Reference proteome</keyword>
<feature type="region of interest" description="Disordered" evidence="1">
    <location>
        <begin position="137"/>
        <end position="172"/>
    </location>
</feature>